<dbReference type="PANTHER" id="PTHR39160:SF4">
    <property type="entry name" value="RESUSCITATION-PROMOTING FACTOR RPFB"/>
    <property type="match status" value="1"/>
</dbReference>
<name>A0A151B2Y3_9CLOT</name>
<dbReference type="PANTHER" id="PTHR39160">
    <property type="entry name" value="CELL WALL-BINDING PROTEIN YOCH"/>
    <property type="match status" value="1"/>
</dbReference>
<evidence type="ECO:0000259" key="3">
    <source>
        <dbReference type="PROSITE" id="PS51109"/>
    </source>
</evidence>
<sequence length="342" mass="38637">MEKKANNKFKNFFDIRLISLVVGSIYIVCVVFSLRKTIIINIDNETTTVTTFSQKYGDVFKDKNIRVGNKDKVSVDLQSAIKDGKNIYIKKAVEVNVNVDGKCMKVLSSADDVYDMLCSENIKLGDEDIVTPSKHTKLKQNMSVNIKRVKTMIINEKQEIKFTTDIKNSDEYEKGTSKVIQNGENGEKLISYKVVYEDGKEVSREKLSEKIIKEPVNKIIIKGTMNFIKTSSGRRLAYIKKLRVKSTAYTVDENNDGKPDAPYYGRTFTDTIARRNVNGYSTVAVDPRVIPLGTKLYVEGYGLAIAEDTGSAIKGNKIDVYVNSYYETIKWGIKTVNVYILK</sequence>
<organism evidence="4 5">
    <name type="scientific">Clostridium tepidiprofundi DSM 19306</name>
    <dbReference type="NCBI Taxonomy" id="1121338"/>
    <lineage>
        <taxon>Bacteria</taxon>
        <taxon>Bacillati</taxon>
        <taxon>Bacillota</taxon>
        <taxon>Clostridia</taxon>
        <taxon>Eubacteriales</taxon>
        <taxon>Clostridiaceae</taxon>
        <taxon>Clostridium</taxon>
    </lineage>
</organism>
<keyword evidence="2" id="KW-0472">Membrane</keyword>
<dbReference type="GO" id="GO:0004553">
    <property type="term" value="F:hydrolase activity, hydrolyzing O-glycosyl compounds"/>
    <property type="evidence" value="ECO:0007669"/>
    <property type="project" value="InterPro"/>
</dbReference>
<feature type="transmembrane region" description="Helical" evidence="2">
    <location>
        <begin position="12"/>
        <end position="34"/>
    </location>
</feature>
<gene>
    <name evidence="4" type="primary">yocH</name>
    <name evidence="4" type="ORF">CLTEP_19270</name>
</gene>
<dbReference type="Proteomes" id="UP000075531">
    <property type="component" value="Unassembled WGS sequence"/>
</dbReference>
<proteinExistence type="predicted"/>
<comment type="caution">
    <text evidence="4">The sequence shown here is derived from an EMBL/GenBank/DDBJ whole genome shotgun (WGS) entry which is preliminary data.</text>
</comment>
<dbReference type="GO" id="GO:0009254">
    <property type="term" value="P:peptidoglycan turnover"/>
    <property type="evidence" value="ECO:0007669"/>
    <property type="project" value="InterPro"/>
</dbReference>
<keyword evidence="2" id="KW-1133">Transmembrane helix</keyword>
<keyword evidence="2" id="KW-0812">Transmembrane</keyword>
<dbReference type="Pfam" id="PF07501">
    <property type="entry name" value="G5"/>
    <property type="match status" value="1"/>
</dbReference>
<dbReference type="STRING" id="1121338.CLTEP_19270"/>
<dbReference type="Pfam" id="PF03990">
    <property type="entry name" value="DUF348"/>
    <property type="match status" value="2"/>
</dbReference>
<evidence type="ECO:0000313" key="5">
    <source>
        <dbReference type="Proteomes" id="UP000075531"/>
    </source>
</evidence>
<dbReference type="SUPFAM" id="SSF50685">
    <property type="entry name" value="Barwin-like endoglucanases"/>
    <property type="match status" value="1"/>
</dbReference>
<evidence type="ECO:0000256" key="2">
    <source>
        <dbReference type="SAM" id="Phobius"/>
    </source>
</evidence>
<dbReference type="SMART" id="SM01208">
    <property type="entry name" value="G5"/>
    <property type="match status" value="1"/>
</dbReference>
<dbReference type="PROSITE" id="PS51109">
    <property type="entry name" value="G5"/>
    <property type="match status" value="1"/>
</dbReference>
<dbReference type="InterPro" id="IPR036908">
    <property type="entry name" value="RlpA-like_sf"/>
</dbReference>
<dbReference type="InterPro" id="IPR010611">
    <property type="entry name" value="3D_dom"/>
</dbReference>
<feature type="domain" description="G5" evidence="3">
    <location>
        <begin position="146"/>
        <end position="226"/>
    </location>
</feature>
<dbReference type="AlphaFoldDB" id="A0A151B2Y3"/>
<dbReference type="GO" id="GO:0019867">
    <property type="term" value="C:outer membrane"/>
    <property type="evidence" value="ECO:0007669"/>
    <property type="project" value="InterPro"/>
</dbReference>
<dbReference type="RefSeq" id="WP_066825991.1">
    <property type="nucleotide sequence ID" value="NZ_LTBA01000024.1"/>
</dbReference>
<accession>A0A151B2Y3</accession>
<dbReference type="CDD" id="cd22786">
    <property type="entry name" value="DPBB_YuiC-like"/>
    <property type="match status" value="1"/>
</dbReference>
<dbReference type="EMBL" id="LTBA01000024">
    <property type="protein sequence ID" value="KYH34150.1"/>
    <property type="molecule type" value="Genomic_DNA"/>
</dbReference>
<evidence type="ECO:0000313" key="4">
    <source>
        <dbReference type="EMBL" id="KYH34150.1"/>
    </source>
</evidence>
<evidence type="ECO:0000256" key="1">
    <source>
        <dbReference type="ARBA" id="ARBA00022729"/>
    </source>
</evidence>
<dbReference type="Gene3D" id="2.20.230.10">
    <property type="entry name" value="Resuscitation-promoting factor rpfb"/>
    <property type="match status" value="1"/>
</dbReference>
<dbReference type="InterPro" id="IPR011098">
    <property type="entry name" value="G5_dom"/>
</dbReference>
<protein>
    <submittedName>
        <fullName evidence="4">Cell wall-binding protein YocH</fullName>
    </submittedName>
</protein>
<dbReference type="PATRIC" id="fig|1121338.3.peg.1986"/>
<dbReference type="Pfam" id="PF06725">
    <property type="entry name" value="3D"/>
    <property type="match status" value="1"/>
</dbReference>
<reference evidence="4 5" key="1">
    <citation type="submission" date="2016-02" db="EMBL/GenBank/DDBJ databases">
        <title>Genome sequence of Clostridium tepidiprofundi DSM 19306.</title>
        <authorList>
            <person name="Poehlein A."/>
            <person name="Daniel R."/>
        </authorList>
    </citation>
    <scope>NUCLEOTIDE SEQUENCE [LARGE SCALE GENOMIC DNA]</scope>
    <source>
        <strain evidence="4 5">DSM 19306</strain>
    </source>
</reference>
<dbReference type="InterPro" id="IPR007137">
    <property type="entry name" value="DUF348"/>
</dbReference>
<keyword evidence="1" id="KW-0732">Signal</keyword>
<dbReference type="OrthoDB" id="9798935at2"/>
<keyword evidence="5" id="KW-1185">Reference proteome</keyword>
<dbReference type="InterPro" id="IPR051933">
    <property type="entry name" value="Resuscitation_pf_RpfB"/>
</dbReference>
<dbReference type="Gene3D" id="2.40.40.10">
    <property type="entry name" value="RlpA-like domain"/>
    <property type="match status" value="1"/>
</dbReference>